<keyword evidence="3" id="KW-1185">Reference proteome</keyword>
<evidence type="ECO:0000256" key="1">
    <source>
        <dbReference type="SAM" id="Phobius"/>
    </source>
</evidence>
<keyword evidence="1" id="KW-1133">Transmembrane helix</keyword>
<sequence length="59" mass="6617">MMLGLLDTTLILIYLLPVLGLFLGMIPAFLVWHFSKPRRYKAPPHSVSSAVNSEFTLSL</sequence>
<dbReference type="Proteomes" id="UP000634667">
    <property type="component" value="Unassembled WGS sequence"/>
</dbReference>
<keyword evidence="1" id="KW-0812">Transmembrane</keyword>
<protein>
    <submittedName>
        <fullName evidence="2">Uncharacterized protein</fullName>
    </submittedName>
</protein>
<evidence type="ECO:0000313" key="3">
    <source>
        <dbReference type="Proteomes" id="UP000634667"/>
    </source>
</evidence>
<organism evidence="2 3">
    <name type="scientific">Alishewanella tabrizica</name>
    <dbReference type="NCBI Taxonomy" id="671278"/>
    <lineage>
        <taxon>Bacteria</taxon>
        <taxon>Pseudomonadati</taxon>
        <taxon>Pseudomonadota</taxon>
        <taxon>Gammaproteobacteria</taxon>
        <taxon>Alteromonadales</taxon>
        <taxon>Alteromonadaceae</taxon>
        <taxon>Alishewanella</taxon>
    </lineage>
</organism>
<feature type="transmembrane region" description="Helical" evidence="1">
    <location>
        <begin position="12"/>
        <end position="32"/>
    </location>
</feature>
<accession>A0ABQ2WNK3</accession>
<evidence type="ECO:0000313" key="2">
    <source>
        <dbReference type="EMBL" id="GGW64760.1"/>
    </source>
</evidence>
<dbReference type="EMBL" id="BMYR01000008">
    <property type="protein sequence ID" value="GGW64760.1"/>
    <property type="molecule type" value="Genomic_DNA"/>
</dbReference>
<name>A0ABQ2WNK3_9ALTE</name>
<keyword evidence="1" id="KW-0472">Membrane</keyword>
<reference evidence="3" key="1">
    <citation type="journal article" date="2019" name="Int. J. Syst. Evol. Microbiol.">
        <title>The Global Catalogue of Microorganisms (GCM) 10K type strain sequencing project: providing services to taxonomists for standard genome sequencing and annotation.</title>
        <authorList>
            <consortium name="The Broad Institute Genomics Platform"/>
            <consortium name="The Broad Institute Genome Sequencing Center for Infectious Disease"/>
            <person name="Wu L."/>
            <person name="Ma J."/>
        </authorList>
    </citation>
    <scope>NUCLEOTIDE SEQUENCE [LARGE SCALE GENOMIC DNA]</scope>
    <source>
        <strain evidence="3">KCTC 23723</strain>
    </source>
</reference>
<proteinExistence type="predicted"/>
<gene>
    <name evidence="2" type="ORF">GCM10008111_20850</name>
</gene>
<comment type="caution">
    <text evidence="2">The sequence shown here is derived from an EMBL/GenBank/DDBJ whole genome shotgun (WGS) entry which is preliminary data.</text>
</comment>